<feature type="compositionally biased region" description="Basic residues" evidence="3">
    <location>
        <begin position="101"/>
        <end position="126"/>
    </location>
</feature>
<evidence type="ECO:0000256" key="2">
    <source>
        <dbReference type="ARBA" id="ARBA00022777"/>
    </source>
</evidence>
<reference evidence="5" key="1">
    <citation type="submission" date="2020-03" db="EMBL/GenBank/DDBJ databases">
        <title>Long-read based genome assembly of a Labrador retriever dog.</title>
        <authorList>
            <person name="Eory L."/>
            <person name="Zhang W."/>
            <person name="Schoenebeck J."/>
        </authorList>
    </citation>
    <scope>NUCLEOTIDE SEQUENCE [LARGE SCALE GENOMIC DNA]</scope>
    <source>
        <strain evidence="5">Labrador retriever</strain>
    </source>
</reference>
<evidence type="ECO:0000313" key="6">
    <source>
        <dbReference type="Proteomes" id="UP000805418"/>
    </source>
</evidence>
<dbReference type="InterPro" id="IPR018484">
    <property type="entry name" value="FGGY_N"/>
</dbReference>
<evidence type="ECO:0000313" key="5">
    <source>
        <dbReference type="Ensembl" id="ENSCAFP00845022674.1"/>
    </source>
</evidence>
<gene>
    <name evidence="5" type="primary">SHPK</name>
</gene>
<evidence type="ECO:0000256" key="1">
    <source>
        <dbReference type="ARBA" id="ARBA00022679"/>
    </source>
</evidence>
<keyword evidence="6" id="KW-1185">Reference proteome</keyword>
<dbReference type="GO" id="GO:0005975">
    <property type="term" value="P:carbohydrate metabolic process"/>
    <property type="evidence" value="ECO:0007669"/>
    <property type="project" value="InterPro"/>
</dbReference>
<dbReference type="PANTHER" id="PTHR43095:SF5">
    <property type="entry name" value="XYLULOSE KINASE"/>
    <property type="match status" value="1"/>
</dbReference>
<dbReference type="InterPro" id="IPR050406">
    <property type="entry name" value="FGGY_Carb_Kinase"/>
</dbReference>
<proteinExistence type="predicted"/>
<reference evidence="5" key="2">
    <citation type="submission" date="2025-08" db="UniProtKB">
        <authorList>
            <consortium name="Ensembl"/>
        </authorList>
    </citation>
    <scope>IDENTIFICATION</scope>
    <source>
        <strain evidence="5">Boxer</strain>
    </source>
</reference>
<dbReference type="SUPFAM" id="SSF53067">
    <property type="entry name" value="Actin-like ATPase domain"/>
    <property type="match status" value="1"/>
</dbReference>
<accession>A0A8I3NZE0</accession>
<dbReference type="Gene3D" id="3.30.420.40">
    <property type="match status" value="1"/>
</dbReference>
<protein>
    <submittedName>
        <fullName evidence="5">Sedoheptulokinase</fullName>
    </submittedName>
</protein>
<name>A0A8I3NZE0_CANLF</name>
<keyword evidence="1" id="KW-0808">Transferase</keyword>
<dbReference type="Ensembl" id="ENSCAFT00845028813.1">
    <property type="protein sequence ID" value="ENSCAFP00845022674.1"/>
    <property type="gene ID" value="ENSCAFG00845016143.1"/>
</dbReference>
<dbReference type="GeneTree" id="ENSGT01000000214434"/>
<dbReference type="GO" id="GO:0016301">
    <property type="term" value="F:kinase activity"/>
    <property type="evidence" value="ECO:0007669"/>
    <property type="project" value="UniProtKB-KW"/>
</dbReference>
<dbReference type="PANTHER" id="PTHR43095">
    <property type="entry name" value="SUGAR KINASE"/>
    <property type="match status" value="1"/>
</dbReference>
<sequence length="153" mass="17101">MAARVVTLGIDLGSTSVKAALLEAAPGHPPGFVVLASCARAARAEAAAPQGQEQDVSRIIQALNECLAALPRQLLQEVCGIGVSGQMHGVMFWKTDQEKKRKEKKRKEKKRKKERKKEKKERKKERKKEVSKYQAEFWNRFNSNLGSITLVAM</sequence>
<feature type="domain" description="Carbohydrate kinase FGGY N-terminal" evidence="4">
    <location>
        <begin position="7"/>
        <end position="100"/>
    </location>
</feature>
<evidence type="ECO:0000256" key="3">
    <source>
        <dbReference type="SAM" id="MobiDB-lite"/>
    </source>
</evidence>
<keyword evidence="2" id="KW-0418">Kinase</keyword>
<feature type="region of interest" description="Disordered" evidence="3">
    <location>
        <begin position="92"/>
        <end position="131"/>
    </location>
</feature>
<reference evidence="5" key="3">
    <citation type="submission" date="2025-09" db="UniProtKB">
        <authorList>
            <consortium name="Ensembl"/>
        </authorList>
    </citation>
    <scope>IDENTIFICATION</scope>
    <source>
        <strain evidence="5">Boxer</strain>
    </source>
</reference>
<dbReference type="Proteomes" id="UP000805418">
    <property type="component" value="Chromosome 9"/>
</dbReference>
<dbReference type="Pfam" id="PF00370">
    <property type="entry name" value="FGGY_N"/>
    <property type="match status" value="1"/>
</dbReference>
<organism evidence="5 6">
    <name type="scientific">Canis lupus familiaris</name>
    <name type="common">Dog</name>
    <name type="synonym">Canis familiaris</name>
    <dbReference type="NCBI Taxonomy" id="9615"/>
    <lineage>
        <taxon>Eukaryota</taxon>
        <taxon>Metazoa</taxon>
        <taxon>Chordata</taxon>
        <taxon>Craniata</taxon>
        <taxon>Vertebrata</taxon>
        <taxon>Euteleostomi</taxon>
        <taxon>Mammalia</taxon>
        <taxon>Eutheria</taxon>
        <taxon>Laurasiatheria</taxon>
        <taxon>Carnivora</taxon>
        <taxon>Caniformia</taxon>
        <taxon>Canidae</taxon>
        <taxon>Canis</taxon>
    </lineage>
</organism>
<evidence type="ECO:0000259" key="4">
    <source>
        <dbReference type="Pfam" id="PF00370"/>
    </source>
</evidence>
<dbReference type="InterPro" id="IPR043129">
    <property type="entry name" value="ATPase_NBD"/>
</dbReference>
<dbReference type="AlphaFoldDB" id="A0A8I3NZE0"/>